<dbReference type="GO" id="GO:0046872">
    <property type="term" value="F:metal ion binding"/>
    <property type="evidence" value="ECO:0007669"/>
    <property type="project" value="InterPro"/>
</dbReference>
<reference evidence="1 2" key="1">
    <citation type="submission" date="2019-03" db="EMBL/GenBank/DDBJ databases">
        <title>Genomic Encyclopedia of Type Strains, Phase IV (KMG-IV): sequencing the most valuable type-strain genomes for metagenomic binning, comparative biology and taxonomic classification.</title>
        <authorList>
            <person name="Goeker M."/>
        </authorList>
    </citation>
    <scope>NUCLEOTIDE SEQUENCE [LARGE SCALE GENOMIC DNA]</scope>
    <source>
        <strain evidence="1 2">DSM 20467</strain>
    </source>
</reference>
<dbReference type="CDD" id="cd10158">
    <property type="entry name" value="CsoR-like_DUF156_1"/>
    <property type="match status" value="1"/>
</dbReference>
<keyword evidence="2" id="KW-1185">Reference proteome</keyword>
<dbReference type="PANTHER" id="PTHR33677">
    <property type="entry name" value="TRANSCRIPTIONAL REPRESSOR FRMR-RELATED"/>
    <property type="match status" value="1"/>
</dbReference>
<evidence type="ECO:0000313" key="1">
    <source>
        <dbReference type="EMBL" id="TCS77262.1"/>
    </source>
</evidence>
<dbReference type="InterPro" id="IPR038390">
    <property type="entry name" value="Metal_Tscrpt_repr_sf"/>
</dbReference>
<name>A0A4V2URD5_9FIRM</name>
<dbReference type="EMBL" id="SMAA01000017">
    <property type="protein sequence ID" value="TCS77262.1"/>
    <property type="molecule type" value="Genomic_DNA"/>
</dbReference>
<dbReference type="RefSeq" id="WP_231040113.1">
    <property type="nucleotide sequence ID" value="NZ_SMAA01000017.1"/>
</dbReference>
<protein>
    <submittedName>
        <fullName evidence="1">DNA-binding FrmR family transcriptional regulator</fullName>
    </submittedName>
</protein>
<organism evidence="1 2">
    <name type="scientific">Pectinatus cerevisiiphilus</name>
    <dbReference type="NCBI Taxonomy" id="86956"/>
    <lineage>
        <taxon>Bacteria</taxon>
        <taxon>Bacillati</taxon>
        <taxon>Bacillota</taxon>
        <taxon>Negativicutes</taxon>
        <taxon>Selenomonadales</taxon>
        <taxon>Selenomonadaceae</taxon>
        <taxon>Pectinatus</taxon>
    </lineage>
</organism>
<sequence>MTLKKTMHRDSCAEINTSKNNCSEPYLPAQADAPHTHAHKHTQTHAVLNRMARIIGHMTAVRRMVESERDCSDVLIQLSAINAAVTNVSKLMLKDHLEHCIVDAAKTNDTETIEKLKSAIDKFIK</sequence>
<proteinExistence type="predicted"/>
<dbReference type="InterPro" id="IPR003735">
    <property type="entry name" value="Metal_Tscrpt_repr"/>
</dbReference>
<dbReference type="PANTHER" id="PTHR33677:SF3">
    <property type="entry name" value="COPPER-SENSING TRANSCRIPTIONAL REPRESSOR RICR"/>
    <property type="match status" value="1"/>
</dbReference>
<dbReference type="GO" id="GO:0045892">
    <property type="term" value="P:negative regulation of DNA-templated transcription"/>
    <property type="evidence" value="ECO:0007669"/>
    <property type="project" value="UniProtKB-ARBA"/>
</dbReference>
<comment type="caution">
    <text evidence="1">The sequence shown here is derived from an EMBL/GenBank/DDBJ whole genome shotgun (WGS) entry which is preliminary data.</text>
</comment>
<dbReference type="Gene3D" id="1.20.58.1000">
    <property type="entry name" value="Metal-sensitive repressor, helix protomer"/>
    <property type="match status" value="1"/>
</dbReference>
<gene>
    <name evidence="1" type="ORF">EDC37_11735</name>
</gene>
<keyword evidence="1" id="KW-0238">DNA-binding</keyword>
<evidence type="ECO:0000313" key="2">
    <source>
        <dbReference type="Proteomes" id="UP000295188"/>
    </source>
</evidence>
<dbReference type="GO" id="GO:0003677">
    <property type="term" value="F:DNA binding"/>
    <property type="evidence" value="ECO:0007669"/>
    <property type="project" value="UniProtKB-KW"/>
</dbReference>
<dbReference type="Proteomes" id="UP000295188">
    <property type="component" value="Unassembled WGS sequence"/>
</dbReference>
<dbReference type="Pfam" id="PF02583">
    <property type="entry name" value="Trns_repr_metal"/>
    <property type="match status" value="1"/>
</dbReference>
<accession>A0A4V2URD5</accession>
<dbReference type="AlphaFoldDB" id="A0A4V2URD5"/>